<dbReference type="InterPro" id="IPR006076">
    <property type="entry name" value="FAD-dep_OxRdtase"/>
</dbReference>
<reference evidence="10" key="1">
    <citation type="submission" date="2018-06" db="EMBL/GenBank/DDBJ databases">
        <title>Aestuariibacter litoralis strain KCTC 52945T.</title>
        <authorList>
            <person name="Li X."/>
            <person name="Salam N."/>
            <person name="Li J.-L."/>
            <person name="Chen Y.-M."/>
            <person name="Yang Z.-W."/>
            <person name="Zhang L.-Y."/>
            <person name="Han M.-X."/>
            <person name="Xiao M."/>
            <person name="Li W.-J."/>
        </authorList>
    </citation>
    <scope>NUCLEOTIDE SEQUENCE [LARGE SCALE GENOMIC DNA]</scope>
    <source>
        <strain evidence="10">KCTC 52945</strain>
    </source>
</reference>
<evidence type="ECO:0000256" key="2">
    <source>
        <dbReference type="ARBA" id="ARBA00010790"/>
    </source>
</evidence>
<keyword evidence="4" id="KW-0274">FAD</keyword>
<evidence type="ECO:0000256" key="5">
    <source>
        <dbReference type="ARBA" id="ARBA00023002"/>
    </source>
</evidence>
<dbReference type="SUPFAM" id="SSF51905">
    <property type="entry name" value="FAD/NAD(P)-binding domain"/>
    <property type="match status" value="1"/>
</dbReference>
<feature type="domain" description="Glucose-methanol-choline oxidoreductase C-terminal" evidence="8">
    <location>
        <begin position="409"/>
        <end position="526"/>
    </location>
</feature>
<keyword evidence="10" id="KW-1185">Reference proteome</keyword>
<name>A0A2W2B6X3_9HYPH</name>
<dbReference type="PANTHER" id="PTHR42784:SF1">
    <property type="entry name" value="PYRANOSE 2-OXIDASE"/>
    <property type="match status" value="1"/>
</dbReference>
<evidence type="ECO:0000259" key="8">
    <source>
        <dbReference type="Pfam" id="PF05199"/>
    </source>
</evidence>
<keyword evidence="3" id="KW-0285">Flavoprotein</keyword>
<proteinExistence type="inferred from homology"/>
<gene>
    <name evidence="9" type="ORF">DK847_16480</name>
</gene>
<evidence type="ECO:0000313" key="10">
    <source>
        <dbReference type="Proteomes" id="UP000248795"/>
    </source>
</evidence>
<dbReference type="EMBL" id="QKVK01000008">
    <property type="protein sequence ID" value="PZF75818.1"/>
    <property type="molecule type" value="Genomic_DNA"/>
</dbReference>
<dbReference type="InterPro" id="IPR007867">
    <property type="entry name" value="GMC_OxRtase_C"/>
</dbReference>
<dbReference type="InterPro" id="IPR036188">
    <property type="entry name" value="FAD/NAD-bd_sf"/>
</dbReference>
<dbReference type="RefSeq" id="WP_111199704.1">
    <property type="nucleotide sequence ID" value="NZ_QKVK01000008.1"/>
</dbReference>
<dbReference type="PANTHER" id="PTHR42784">
    <property type="entry name" value="PYRANOSE 2-OXIDASE"/>
    <property type="match status" value="1"/>
</dbReference>
<dbReference type="InterPro" id="IPR000172">
    <property type="entry name" value="GMC_OxRdtase_N"/>
</dbReference>
<keyword evidence="5" id="KW-0560">Oxidoreductase</keyword>
<dbReference type="AlphaFoldDB" id="A0A2W2B6X3"/>
<feature type="domain" description="Glucose-methanol-choline oxidoreductase N-terminal" evidence="6">
    <location>
        <begin position="174"/>
        <end position="315"/>
    </location>
</feature>
<evidence type="ECO:0000259" key="7">
    <source>
        <dbReference type="Pfam" id="PF01266"/>
    </source>
</evidence>
<dbReference type="Pfam" id="PF05199">
    <property type="entry name" value="GMC_oxred_C"/>
    <property type="match status" value="1"/>
</dbReference>
<dbReference type="SUPFAM" id="SSF54373">
    <property type="entry name" value="FAD-linked reductases, C-terminal domain"/>
    <property type="match status" value="1"/>
</dbReference>
<evidence type="ECO:0000256" key="1">
    <source>
        <dbReference type="ARBA" id="ARBA00001974"/>
    </source>
</evidence>
<dbReference type="GO" id="GO:0016614">
    <property type="term" value="F:oxidoreductase activity, acting on CH-OH group of donors"/>
    <property type="evidence" value="ECO:0007669"/>
    <property type="project" value="InterPro"/>
</dbReference>
<comment type="caution">
    <text evidence="9">The sequence shown here is derived from an EMBL/GenBank/DDBJ whole genome shotgun (WGS) entry which is preliminary data.</text>
</comment>
<protein>
    <submittedName>
        <fullName evidence="9">GMC family oxidoreductase</fullName>
    </submittedName>
</protein>
<dbReference type="Gene3D" id="3.50.50.60">
    <property type="entry name" value="FAD/NAD(P)-binding domain"/>
    <property type="match status" value="2"/>
</dbReference>
<accession>A0A2W2B6X3</accession>
<dbReference type="InterPro" id="IPR051473">
    <property type="entry name" value="P2Ox-like"/>
</dbReference>
<dbReference type="GO" id="GO:0050660">
    <property type="term" value="F:flavin adenine dinucleotide binding"/>
    <property type="evidence" value="ECO:0007669"/>
    <property type="project" value="InterPro"/>
</dbReference>
<evidence type="ECO:0000256" key="3">
    <source>
        <dbReference type="ARBA" id="ARBA00022630"/>
    </source>
</evidence>
<evidence type="ECO:0000313" key="9">
    <source>
        <dbReference type="EMBL" id="PZF75818.1"/>
    </source>
</evidence>
<dbReference type="Pfam" id="PF01266">
    <property type="entry name" value="DAO"/>
    <property type="match status" value="1"/>
</dbReference>
<dbReference type="Proteomes" id="UP000248795">
    <property type="component" value="Unassembled WGS sequence"/>
</dbReference>
<evidence type="ECO:0000259" key="6">
    <source>
        <dbReference type="Pfam" id="PF00732"/>
    </source>
</evidence>
<comment type="cofactor">
    <cofactor evidence="1">
        <name>FAD</name>
        <dbReference type="ChEBI" id="CHEBI:57692"/>
    </cofactor>
</comment>
<feature type="domain" description="FAD dependent oxidoreductase" evidence="7">
    <location>
        <begin position="8"/>
        <end position="42"/>
    </location>
</feature>
<organism evidence="9 10">
    <name type="scientific">Aestuariivirga litoralis</name>
    <dbReference type="NCBI Taxonomy" id="2650924"/>
    <lineage>
        <taxon>Bacteria</taxon>
        <taxon>Pseudomonadati</taxon>
        <taxon>Pseudomonadota</taxon>
        <taxon>Alphaproteobacteria</taxon>
        <taxon>Hyphomicrobiales</taxon>
        <taxon>Aestuariivirgaceae</taxon>
        <taxon>Aestuariivirga</taxon>
    </lineage>
</organism>
<dbReference type="Pfam" id="PF00732">
    <property type="entry name" value="GMC_oxred_N"/>
    <property type="match status" value="1"/>
</dbReference>
<evidence type="ECO:0000256" key="4">
    <source>
        <dbReference type="ARBA" id="ARBA00022827"/>
    </source>
</evidence>
<sequence length="539" mass="57981">MSDSMITDVAIIGSGVAGALVAAHLAERGFKVTILEAGEEVDRSAAVDRYWSAAIKVPECPYPPVPQAMHPVSDNLDFWYQQTGPDKFASTYIKTVGGTTWHWLGTALRFVPADFELRTRFGQGEDWPINYAALSPYYNRAEDELGVSGDGTSDLGSPRSAGYPMPAIPQTYLDKAFAAALQGSAYDVRSTPQARNSKDQSDRPACCGNASCIPVCPVQAKYDATVHVARAVKAGAVLLSKTNVVSLDASDDNRITAARFIRWNGSAGSLQARYFVLAAHAIESPRLLLNSATERLPKGVANSSDQVGRNLMDHPTQLSWALAEKPVYPYRGPLSTSGIENLRDGDFRRTRGAFRIEIGNDGWSWPTGAPITTAAELANQGLRGKDLDTALRQQTSRHVRLASLVEQLPDTGNRVTLDPEKRDVYGVPLPRLSYSIDTYVQAGLAAARVAHDEIFERLGVSEKQHSPLVQGAGHIIGTLRMGTNAGSSVIDGELRSHDHPNLFVSGSAVFPTSATANPTLTIAALALRLADTIASTARQ</sequence>
<comment type="similarity">
    <text evidence="2">Belongs to the GMC oxidoreductase family.</text>
</comment>